<dbReference type="Gene3D" id="3.40.50.980">
    <property type="match status" value="2"/>
</dbReference>
<evidence type="ECO:0000256" key="1">
    <source>
        <dbReference type="ARBA" id="ARBA00022450"/>
    </source>
</evidence>
<dbReference type="SUPFAM" id="SSF56801">
    <property type="entry name" value="Acetyl-CoA synthetase-like"/>
    <property type="match status" value="2"/>
</dbReference>
<evidence type="ECO:0000256" key="2">
    <source>
        <dbReference type="ARBA" id="ARBA00022553"/>
    </source>
</evidence>
<dbReference type="InterPro" id="IPR042099">
    <property type="entry name" value="ANL_N_sf"/>
</dbReference>
<dbReference type="InterPro" id="IPR025110">
    <property type="entry name" value="AMP-bd_C"/>
</dbReference>
<dbReference type="Pfam" id="PF00501">
    <property type="entry name" value="AMP-binding"/>
    <property type="match status" value="2"/>
</dbReference>
<organism evidence="4 5">
    <name type="scientific">Chitinophaga rhizophila</name>
    <dbReference type="NCBI Taxonomy" id="2866212"/>
    <lineage>
        <taxon>Bacteria</taxon>
        <taxon>Pseudomonadati</taxon>
        <taxon>Bacteroidota</taxon>
        <taxon>Chitinophagia</taxon>
        <taxon>Chitinophagales</taxon>
        <taxon>Chitinophagaceae</taxon>
        <taxon>Chitinophaga</taxon>
    </lineage>
</organism>
<dbReference type="Gene3D" id="3.40.50.12780">
    <property type="entry name" value="N-terminal domain of ligase-like"/>
    <property type="match status" value="1"/>
</dbReference>
<dbReference type="SMART" id="SM00823">
    <property type="entry name" value="PKS_PP"/>
    <property type="match status" value="1"/>
</dbReference>
<dbReference type="Gene3D" id="3.30.559.10">
    <property type="entry name" value="Chloramphenicol acetyltransferase-like domain"/>
    <property type="match status" value="2"/>
</dbReference>
<dbReference type="InterPro" id="IPR001242">
    <property type="entry name" value="Condensation_dom"/>
</dbReference>
<dbReference type="Gene3D" id="3.30.300.30">
    <property type="match status" value="2"/>
</dbReference>
<keyword evidence="2" id="KW-0597">Phosphoprotein</keyword>
<dbReference type="SUPFAM" id="SSF47336">
    <property type="entry name" value="ACP-like"/>
    <property type="match status" value="2"/>
</dbReference>
<dbReference type="InterPro" id="IPR000873">
    <property type="entry name" value="AMP-dep_synth/lig_dom"/>
</dbReference>
<dbReference type="Pfam" id="PF00550">
    <property type="entry name" value="PP-binding"/>
    <property type="match status" value="2"/>
</dbReference>
<evidence type="ECO:0000259" key="3">
    <source>
        <dbReference type="PROSITE" id="PS50075"/>
    </source>
</evidence>
<dbReference type="CDD" id="cd19531">
    <property type="entry name" value="LCL_NRPS-like"/>
    <property type="match status" value="1"/>
</dbReference>
<dbReference type="PROSITE" id="PS00455">
    <property type="entry name" value="AMP_BINDING"/>
    <property type="match status" value="2"/>
</dbReference>
<keyword evidence="5" id="KW-1185">Reference proteome</keyword>
<dbReference type="NCBIfam" id="NF003417">
    <property type="entry name" value="PRK04813.1"/>
    <property type="match status" value="2"/>
</dbReference>
<dbReference type="PROSITE" id="PS50075">
    <property type="entry name" value="CARRIER"/>
    <property type="match status" value="2"/>
</dbReference>
<dbReference type="Proteomes" id="UP000812961">
    <property type="component" value="Unassembled WGS sequence"/>
</dbReference>
<dbReference type="InterPro" id="IPR045851">
    <property type="entry name" value="AMP-bd_C_sf"/>
</dbReference>
<dbReference type="SUPFAM" id="SSF52777">
    <property type="entry name" value="CoA-dependent acyltransferases"/>
    <property type="match status" value="5"/>
</dbReference>
<dbReference type="Gene3D" id="3.30.559.30">
    <property type="entry name" value="Nonribosomal peptide synthetase, condensation domain"/>
    <property type="match status" value="3"/>
</dbReference>
<dbReference type="Pfam" id="PF13193">
    <property type="entry name" value="AMP-binding_C"/>
    <property type="match status" value="2"/>
</dbReference>
<dbReference type="InterPro" id="IPR036736">
    <property type="entry name" value="ACP-like_sf"/>
</dbReference>
<dbReference type="Pfam" id="PF00668">
    <property type="entry name" value="Condensation"/>
    <property type="match status" value="2"/>
</dbReference>
<dbReference type="InterPro" id="IPR009081">
    <property type="entry name" value="PP-bd_ACP"/>
</dbReference>
<dbReference type="EMBL" id="JAICCF010000001">
    <property type="protein sequence ID" value="MBW8683034.1"/>
    <property type="molecule type" value="Genomic_DNA"/>
</dbReference>
<protein>
    <submittedName>
        <fullName evidence="4">Amino acid adenylation domain-containing protein</fullName>
    </submittedName>
</protein>
<dbReference type="RefSeq" id="WP_220248267.1">
    <property type="nucleotide sequence ID" value="NZ_JAICCF010000001.1"/>
</dbReference>
<feature type="domain" description="Carrier" evidence="3">
    <location>
        <begin position="1748"/>
        <end position="1823"/>
    </location>
</feature>
<reference evidence="4 5" key="1">
    <citation type="submission" date="2021-08" db="EMBL/GenBank/DDBJ databases">
        <title>The genome sequence of Chitinophaga sp. B61.</title>
        <authorList>
            <person name="Zhang X."/>
        </authorList>
    </citation>
    <scope>NUCLEOTIDE SEQUENCE [LARGE SCALE GENOMIC DNA]</scope>
    <source>
        <strain evidence="4 5">B61</strain>
    </source>
</reference>
<dbReference type="CDD" id="cd05930">
    <property type="entry name" value="A_NRPS"/>
    <property type="match status" value="1"/>
</dbReference>
<dbReference type="InterPro" id="IPR020806">
    <property type="entry name" value="PKS_PP-bd"/>
</dbReference>
<name>A0ABS7G5Z0_9BACT</name>
<comment type="caution">
    <text evidence="4">The sequence shown here is derived from an EMBL/GenBank/DDBJ whole genome shotgun (WGS) entry which is preliminary data.</text>
</comment>
<dbReference type="InterPro" id="IPR010071">
    <property type="entry name" value="AA_adenyl_dom"/>
</dbReference>
<dbReference type="InterPro" id="IPR020845">
    <property type="entry name" value="AMP-binding_CS"/>
</dbReference>
<dbReference type="Gene3D" id="2.30.38.10">
    <property type="entry name" value="Luciferase, Domain 3"/>
    <property type="match status" value="1"/>
</dbReference>
<dbReference type="InterPro" id="IPR023213">
    <property type="entry name" value="CAT-like_dom_sf"/>
</dbReference>
<gene>
    <name evidence="4" type="ORF">K1Y79_01690</name>
</gene>
<dbReference type="NCBIfam" id="TIGR01733">
    <property type="entry name" value="AA-adenyl-dom"/>
    <property type="match status" value="2"/>
</dbReference>
<sequence>MSSLEPLALVNATSTDTISVSITSDEIAYFYKLTNQNELSRFSVVAAVYSMLLHKYFDHAGHSLVVYLQLNGHELAFPLAISQPDVTQPFRSLLQLIARSLQQTLEQIKQGEILPLSADYKYAITFNSGKDIELLGRHLLAGLQVNDEGISLALTFNNTIIHPHIASQFATVFCQTLSGLAALPDQPLRDIPFISAEDVQLVSAAFNDTSVPYPDKETIVSLFEDRVRACPENVAITYADGTISYQELNQLANQFAHYLRTIYHITPDQLVGIKLQRSEWMVITIISILKAGGAYIPIDPEYPAARINYIQQHSGASIIIDDKVLSAFRAQQALYPLTDPQSDVQPGNLAYVIYTSGTTGNPKGVMITHRSLVNRLVWMQKVYALDMTDTILQKTTYSFDVSVWELLWWGLYGAAVAVPEPGAEKDPAALVRNIARHQVTVMHFVPSMLAVFMEYILAHPEEKPLLKSLRQVFASGEALTLHHRNTFLRELPDVSLINLYGPTEACIDVSYYDCAEEPAISTVPIGKPIDNIRLHILNDALQLLPVGVAGKLYISGVGVARGYLNNPELTREKFIPAPFNPHEVLYDTGDIARWLPDGNIEYLGRKDHQVKIRGYRIEFGEIENVSSGYQGIRQVVADTREVNGEKVLVLYYTADGTPDRNTLKSYLRQQLPEYMTPSYLVQVQQIPLTPNGKADRKALPGIQADNLVRNTYVPPANELEYELTAIWQDVLGITRVGITDNFFELGGHSLLIGQVINRLYQRLSRTITFRDFLQTPYIKDLSGKLRNSIYTPLPVYPSAESYPLSAAQQRLWILSQLDGGEKAYNIVAGVVIHGMLDTTLIEKAIQMLVARHEILRTRFPPAMADAEVRQQVIQPEDARITLDILTTTDIEAFTNTVFDLSTAPLIRAGIAPVAAGEHVLLLLMHHIISDGWSVELLLAEILETYSHLQKDINYQPVMPVHQYKDYVGWLQDSKEQERYHSDEQYWLQQFQGDIPQLALPAFRKRPVKQSFKGATIVHTFSTEQYVQLKRFSQQHQVSLFMTLMTAVNALLYRYSGQPDLIIGTPVAGRRHPDLEKGIGLFLNTLAIRTLINDEWTFTDLLKEQKRLLADAYTHQDYPFDELVSKLQLQPDRSRSVLFDVMVVLHNQFGLYLPGQETGLAISEYKVDTKTSHFDMTFSFMEKESLELAVTYNTDIYDERLIENIFPHLNSILDRITVDPDSLIARTGYISAAEEQQLLLGFNNTTVDFPEDKTWLHLFEVQVHLQPGKVAVKDSIKTYTYQQLDDLSDKIAAYLQRELGTGDQRPIGVMLDRSADMVVLLTAIQKTGRPYIPLDPSYPAERIEYVVKESGVKLLIVSNAHTENVSADMQVFALDTIVSNTTSADHVPLLYRVSPQDTAYIIYTSGSTGNPKGIEIGHRSLLNLLTSMMMSPGMKPEDLVFAVTSYAFDISVADFFTALIAGSTLYIAEQHLLSDPTALISTIATVDPTFIQATPSFYQLLRDSHWKGSARLKVLCGGDVFSDTLGSFLLDHCQEVWNMYGPTETTVYSCRKQISKPEDVASIGFPVNNTRIYILDRYYQPVPVGVKGNMYIAGDGLAKGYYGNPALTAQKFIPDPFDEGQMYETGDIAKWDFDGNIIFLGRNDHQVKVRGFRVELGEIESQLVRLPEIKDAVVLLNNEMLVAYVLTDQASISRETVIAALKQHLVHYMIPQVIVPLTVFPLTPSRKTDRNALLRLPLEAYISSEAQVLPTSAVEASFVSTWQEVLGRERIGVTDNFFEAGGNSIRAFRMINLINQQYGSNLKIMDVIDAPSIKELAQLVEKRLATSITLNKHIFAPGEKCSLSSNQRRLWILDATDTSSNAYNITNGILIGGNFDAQRFAAAYTTLCQRHESFRTTFAFDAAEQAPVQYVKDAVTPAIEWETLETMPDNNGLTAILNRENGYRFDTTLAPLSKLKIIRLPEGKYFVVIVMHHLISDAWSMDILIKEWIALYNEPVALSATTSYTYRDFVLWQQRYYASDTFLDTVVYWKNRLKKLAVSENLLLQQRKPARSDNAGGNTLSFQVPDTILTCLQQMAADNGVSLYPLLLTAFNVLLHHISGRARITLGTSVAGRPQRGLEHVVGFFINTIPVSLVIDPALPFKELLRNANRDINQDIQHQDISLDELLLQLNQDRQEKHEALFQGRFVFSEESFDAKMISRTTGISEIKRYYPDQADVKFDFSLHMKVAESHLSGVFEFRTAMYDRDFIELVIHAYCQLLQKITDDIRTPVNLLNTFSEEYTAFRKKKTAALQNQLFDSFSSFKKQKDEKHS</sequence>
<accession>A0ABS7G5Z0</accession>
<proteinExistence type="predicted"/>
<feature type="domain" description="Carrier" evidence="3">
    <location>
        <begin position="714"/>
        <end position="789"/>
    </location>
</feature>
<evidence type="ECO:0000313" key="5">
    <source>
        <dbReference type="Proteomes" id="UP000812961"/>
    </source>
</evidence>
<dbReference type="PANTHER" id="PTHR45527">
    <property type="entry name" value="NONRIBOSOMAL PEPTIDE SYNTHETASE"/>
    <property type="match status" value="1"/>
</dbReference>
<dbReference type="PANTHER" id="PTHR45527:SF1">
    <property type="entry name" value="FATTY ACID SYNTHASE"/>
    <property type="match status" value="1"/>
</dbReference>
<evidence type="ECO:0000313" key="4">
    <source>
        <dbReference type="EMBL" id="MBW8683034.1"/>
    </source>
</evidence>
<keyword evidence="1" id="KW-0596">Phosphopantetheine</keyword>
<dbReference type="Gene3D" id="1.10.1200.10">
    <property type="entry name" value="ACP-like"/>
    <property type="match status" value="2"/>
</dbReference>